<comment type="function">
    <text evidence="9">Site-specific tyrosine recombinase, which acts by catalyzing the cutting and rejoining of the recombining DNA molecules. The XerC-XerD complex is essential to convert dimers of the bacterial chromosome into monomers to permit their segregation at cell division. It also contributes to the segregational stability of plasmids.</text>
</comment>
<dbReference type="InterPro" id="IPR010998">
    <property type="entry name" value="Integrase_recombinase_N"/>
</dbReference>
<evidence type="ECO:0000256" key="5">
    <source>
        <dbReference type="ARBA" id="ARBA00022908"/>
    </source>
</evidence>
<dbReference type="Pfam" id="PF02899">
    <property type="entry name" value="Phage_int_SAM_1"/>
    <property type="match status" value="1"/>
</dbReference>
<keyword evidence="6 9" id="KW-0238">DNA-binding</keyword>
<comment type="caution">
    <text evidence="12">The sequence shown here is derived from an EMBL/GenBank/DDBJ whole genome shotgun (WGS) entry which is preliminary data.</text>
</comment>
<dbReference type="InterPro" id="IPR011010">
    <property type="entry name" value="DNA_brk_join_enz"/>
</dbReference>
<gene>
    <name evidence="9" type="primary">xerC</name>
    <name evidence="12" type="ORF">HMPREF9444_00677</name>
</gene>
<evidence type="ECO:0000313" key="12">
    <source>
        <dbReference type="EMBL" id="EFY07535.1"/>
    </source>
</evidence>
<organism evidence="12 13">
    <name type="scientific">Succinatimonas hippei (strain DSM 22608 / JCM 16073 / KCTC 15190 / YIT 12066)</name>
    <dbReference type="NCBI Taxonomy" id="762983"/>
    <lineage>
        <taxon>Bacteria</taxon>
        <taxon>Pseudomonadati</taxon>
        <taxon>Pseudomonadota</taxon>
        <taxon>Gammaproteobacteria</taxon>
        <taxon>Aeromonadales</taxon>
        <taxon>Succinivibrionaceae</taxon>
        <taxon>Succinatimonas</taxon>
    </lineage>
</organism>
<dbReference type="CDD" id="cd00798">
    <property type="entry name" value="INT_XerDC_C"/>
    <property type="match status" value="1"/>
</dbReference>
<feature type="active site" evidence="9">
    <location>
        <position position="171"/>
    </location>
</feature>
<dbReference type="HOGENOM" id="CLU_027562_9_0_6"/>
<evidence type="ECO:0000313" key="13">
    <source>
        <dbReference type="Proteomes" id="UP000018458"/>
    </source>
</evidence>
<evidence type="ECO:0000259" key="11">
    <source>
        <dbReference type="PROSITE" id="PS51900"/>
    </source>
</evidence>
<dbReference type="SUPFAM" id="SSF47823">
    <property type="entry name" value="lambda integrase-like, N-terminal domain"/>
    <property type="match status" value="1"/>
</dbReference>
<dbReference type="GO" id="GO:0006313">
    <property type="term" value="P:DNA transposition"/>
    <property type="evidence" value="ECO:0007669"/>
    <property type="project" value="UniProtKB-UniRule"/>
</dbReference>
<evidence type="ECO:0000259" key="10">
    <source>
        <dbReference type="PROSITE" id="PS51898"/>
    </source>
</evidence>
<dbReference type="eggNOG" id="COG4974">
    <property type="taxonomic scope" value="Bacteria"/>
</dbReference>
<name>E8LJ04_SUCHY</name>
<dbReference type="STRING" id="762983.HMPREF9444_00677"/>
<comment type="subcellular location">
    <subcellularLocation>
        <location evidence="1 9">Cytoplasm</location>
    </subcellularLocation>
</comment>
<feature type="active site" evidence="9">
    <location>
        <position position="269"/>
    </location>
</feature>
<dbReference type="InterPro" id="IPR023009">
    <property type="entry name" value="Tyrosine_recombinase_XerC/XerD"/>
</dbReference>
<evidence type="ECO:0000256" key="4">
    <source>
        <dbReference type="ARBA" id="ARBA00022829"/>
    </source>
</evidence>
<dbReference type="PROSITE" id="PS51900">
    <property type="entry name" value="CB"/>
    <property type="match status" value="1"/>
</dbReference>
<feature type="active site" evidence="9">
    <location>
        <position position="246"/>
    </location>
</feature>
<dbReference type="RefSeq" id="WP_009142892.1">
    <property type="nucleotide sequence ID" value="NZ_GL830968.1"/>
</dbReference>
<dbReference type="GO" id="GO:0005737">
    <property type="term" value="C:cytoplasm"/>
    <property type="evidence" value="ECO:0007669"/>
    <property type="project" value="UniProtKB-SubCell"/>
</dbReference>
<comment type="subunit">
    <text evidence="9">Forms a cyclic heterotetrameric complex composed of two molecules of XerC and two molecules of XerD.</text>
</comment>
<evidence type="ECO:0000256" key="3">
    <source>
        <dbReference type="ARBA" id="ARBA00022618"/>
    </source>
</evidence>
<dbReference type="GO" id="GO:0003677">
    <property type="term" value="F:DNA binding"/>
    <property type="evidence" value="ECO:0007669"/>
    <property type="project" value="UniProtKB-UniRule"/>
</dbReference>
<evidence type="ECO:0000256" key="8">
    <source>
        <dbReference type="ARBA" id="ARBA00023306"/>
    </source>
</evidence>
<feature type="active site" description="O-(3'-phospho-DNA)-tyrosine intermediate" evidence="9">
    <location>
        <position position="278"/>
    </location>
</feature>
<dbReference type="GO" id="GO:0009037">
    <property type="term" value="F:tyrosine-based site-specific recombinase activity"/>
    <property type="evidence" value="ECO:0007669"/>
    <property type="project" value="UniProtKB-UniRule"/>
</dbReference>
<dbReference type="HAMAP" id="MF_01808">
    <property type="entry name" value="Recomb_XerC_XerD"/>
    <property type="match status" value="1"/>
</dbReference>
<dbReference type="PANTHER" id="PTHR30349:SF90">
    <property type="entry name" value="TYROSINE RECOMBINASE XERD"/>
    <property type="match status" value="1"/>
</dbReference>
<dbReference type="PROSITE" id="PS51898">
    <property type="entry name" value="TYR_RECOMBINASE"/>
    <property type="match status" value="1"/>
</dbReference>
<feature type="active site" evidence="9">
    <location>
        <position position="147"/>
    </location>
</feature>
<evidence type="ECO:0000256" key="1">
    <source>
        <dbReference type="ARBA" id="ARBA00004496"/>
    </source>
</evidence>
<sequence length="297" mass="33655">MSENNRLSLDFTDYLLLERGLLPKSITAYLSDLHQFFCYLDSVGVEPAKFSSKDIEGFLASAKDRLSARSTARFLCSMRAFSAFLKLENYRDDDPLSLIDNPKLPQSLPKIMSEATVDEFINAITTDTDVGLRDRAMFETVYSCGLRVSELVNLTFDSLNLVDGYLIIRGKGDKERLVPLGDNAVWWIKRYLAEGRISKDPKNQCPYVFLSGKGVGPLSREGFWYRVKYYASKIGLSKAPSPHTFRHAFATHLLNHDADLRSVQLLLGHSSLTTTQIYTHVATARMHEIYKKAHRRA</sequence>
<feature type="domain" description="Core-binding (CB)" evidence="11">
    <location>
        <begin position="2"/>
        <end position="86"/>
    </location>
</feature>
<reference evidence="12 13" key="1">
    <citation type="submission" date="2011-01" db="EMBL/GenBank/DDBJ databases">
        <authorList>
            <person name="Weinstock G."/>
            <person name="Sodergren E."/>
            <person name="Clifton S."/>
            <person name="Fulton L."/>
            <person name="Fulton B."/>
            <person name="Courtney L."/>
            <person name="Fronick C."/>
            <person name="Harrison M."/>
            <person name="Strong C."/>
            <person name="Farmer C."/>
            <person name="Delahaunty K."/>
            <person name="Markovic C."/>
            <person name="Hall O."/>
            <person name="Minx P."/>
            <person name="Tomlinson C."/>
            <person name="Mitreva M."/>
            <person name="Hou S."/>
            <person name="Chen J."/>
            <person name="Wollam A."/>
            <person name="Pepin K.H."/>
            <person name="Johnson M."/>
            <person name="Bhonagiri V."/>
            <person name="Zhang X."/>
            <person name="Suruliraj S."/>
            <person name="Warren W."/>
            <person name="Chinwalla A."/>
            <person name="Mardis E.R."/>
            <person name="Wilson R.K."/>
        </authorList>
    </citation>
    <scope>NUCLEOTIDE SEQUENCE [LARGE SCALE GENOMIC DNA]</scope>
    <source>
        <strain evidence="13">DSM 22608 / JCM 16073 / KCTC 15190 / YIT 12066</strain>
    </source>
</reference>
<keyword evidence="8 9" id="KW-0131">Cell cycle</keyword>
<evidence type="ECO:0000256" key="6">
    <source>
        <dbReference type="ARBA" id="ARBA00023125"/>
    </source>
</evidence>
<dbReference type="InterPro" id="IPR002104">
    <property type="entry name" value="Integrase_catalytic"/>
</dbReference>
<keyword evidence="2 9" id="KW-0963">Cytoplasm</keyword>
<dbReference type="Pfam" id="PF00589">
    <property type="entry name" value="Phage_integrase"/>
    <property type="match status" value="1"/>
</dbReference>
<dbReference type="OrthoDB" id="9801717at2"/>
<keyword evidence="13" id="KW-1185">Reference proteome</keyword>
<protein>
    <recommendedName>
        <fullName evidence="9">Tyrosine recombinase XerC</fullName>
    </recommendedName>
</protein>
<proteinExistence type="inferred from homology"/>
<dbReference type="GO" id="GO:0051301">
    <property type="term" value="P:cell division"/>
    <property type="evidence" value="ECO:0007669"/>
    <property type="project" value="UniProtKB-KW"/>
</dbReference>
<keyword evidence="4 9" id="KW-0159">Chromosome partition</keyword>
<dbReference type="InterPro" id="IPR013762">
    <property type="entry name" value="Integrase-like_cat_sf"/>
</dbReference>
<dbReference type="InterPro" id="IPR050090">
    <property type="entry name" value="Tyrosine_recombinase_XerCD"/>
</dbReference>
<dbReference type="Proteomes" id="UP000018458">
    <property type="component" value="Unassembled WGS sequence"/>
</dbReference>
<keyword evidence="5 9" id="KW-0229">DNA integration</keyword>
<keyword evidence="3 9" id="KW-0132">Cell division</keyword>
<dbReference type="InterPro" id="IPR044068">
    <property type="entry name" value="CB"/>
</dbReference>
<dbReference type="Gene3D" id="1.10.150.130">
    <property type="match status" value="1"/>
</dbReference>
<dbReference type="InterPro" id="IPR004107">
    <property type="entry name" value="Integrase_SAM-like_N"/>
</dbReference>
<evidence type="ECO:0000256" key="7">
    <source>
        <dbReference type="ARBA" id="ARBA00023172"/>
    </source>
</evidence>
<dbReference type="SUPFAM" id="SSF56349">
    <property type="entry name" value="DNA breaking-rejoining enzymes"/>
    <property type="match status" value="1"/>
</dbReference>
<accession>E8LJ04</accession>
<evidence type="ECO:0000256" key="2">
    <source>
        <dbReference type="ARBA" id="ARBA00022490"/>
    </source>
</evidence>
<dbReference type="EMBL" id="AEVO01000031">
    <property type="protein sequence ID" value="EFY07535.1"/>
    <property type="molecule type" value="Genomic_DNA"/>
</dbReference>
<dbReference type="AlphaFoldDB" id="E8LJ04"/>
<evidence type="ECO:0000256" key="9">
    <source>
        <dbReference type="HAMAP-Rule" id="MF_01808"/>
    </source>
</evidence>
<dbReference type="GO" id="GO:0007059">
    <property type="term" value="P:chromosome segregation"/>
    <property type="evidence" value="ECO:0007669"/>
    <property type="project" value="UniProtKB-UniRule"/>
</dbReference>
<keyword evidence="7 9" id="KW-0233">DNA recombination</keyword>
<dbReference type="Gene3D" id="1.10.443.10">
    <property type="entry name" value="Intergrase catalytic core"/>
    <property type="match status" value="1"/>
</dbReference>
<dbReference type="PANTHER" id="PTHR30349">
    <property type="entry name" value="PHAGE INTEGRASE-RELATED"/>
    <property type="match status" value="1"/>
</dbReference>
<comment type="similarity">
    <text evidence="9">Belongs to the 'phage' integrase family. XerC subfamily.</text>
</comment>
<feature type="domain" description="Tyr recombinase" evidence="10">
    <location>
        <begin position="107"/>
        <end position="291"/>
    </location>
</feature>
<dbReference type="NCBIfam" id="NF001399">
    <property type="entry name" value="PRK00283.1"/>
    <property type="match status" value="1"/>
</dbReference>
<feature type="active site" evidence="9">
    <location>
        <position position="243"/>
    </location>
</feature>